<evidence type="ECO:0000313" key="4">
    <source>
        <dbReference type="Proteomes" id="UP000050761"/>
    </source>
</evidence>
<dbReference type="WBParaSite" id="HPBE_0000650101-mRNA-1">
    <property type="protein sequence ID" value="HPBE_0000650101-mRNA-1"/>
    <property type="gene ID" value="HPBE_0000650101"/>
</dbReference>
<accession>A0A3P7X471</accession>
<dbReference type="SUPFAM" id="SSF56219">
    <property type="entry name" value="DNase I-like"/>
    <property type="match status" value="1"/>
</dbReference>
<dbReference type="InterPro" id="IPR043502">
    <property type="entry name" value="DNA/RNA_pol_sf"/>
</dbReference>
<protein>
    <submittedName>
        <fullName evidence="5">Reverse transcriptase domain-containing protein</fullName>
    </submittedName>
</protein>
<dbReference type="Gene3D" id="3.60.10.10">
    <property type="entry name" value="Endonuclease/exonuclease/phosphatase"/>
    <property type="match status" value="2"/>
</dbReference>
<dbReference type="EMBL" id="UZAH01025678">
    <property type="protein sequence ID" value="VDO68560.1"/>
    <property type="molecule type" value="Genomic_DNA"/>
</dbReference>
<keyword evidence="4" id="KW-1185">Reference proteome</keyword>
<dbReference type="Pfam" id="PF03372">
    <property type="entry name" value="Exo_endo_phos"/>
    <property type="match status" value="1"/>
</dbReference>
<organism evidence="4 5">
    <name type="scientific">Heligmosomoides polygyrus</name>
    <name type="common">Parasitic roundworm</name>
    <dbReference type="NCBI Taxonomy" id="6339"/>
    <lineage>
        <taxon>Eukaryota</taxon>
        <taxon>Metazoa</taxon>
        <taxon>Ecdysozoa</taxon>
        <taxon>Nematoda</taxon>
        <taxon>Chromadorea</taxon>
        <taxon>Rhabditida</taxon>
        <taxon>Rhabditina</taxon>
        <taxon>Rhabditomorpha</taxon>
        <taxon>Strongyloidea</taxon>
        <taxon>Heligmosomidae</taxon>
        <taxon>Heligmosomoides</taxon>
    </lineage>
</organism>
<dbReference type="SUPFAM" id="SSF56672">
    <property type="entry name" value="DNA/RNA polymerases"/>
    <property type="match status" value="2"/>
</dbReference>
<dbReference type="InterPro" id="IPR000477">
    <property type="entry name" value="RT_dom"/>
</dbReference>
<dbReference type="PANTHER" id="PTHR19446">
    <property type="entry name" value="REVERSE TRANSCRIPTASES"/>
    <property type="match status" value="1"/>
</dbReference>
<dbReference type="Proteomes" id="UP000050761">
    <property type="component" value="Unassembled WGS sequence"/>
</dbReference>
<proteinExistence type="predicted"/>
<feature type="compositionally biased region" description="Basic and acidic residues" evidence="1">
    <location>
        <begin position="627"/>
        <end position="641"/>
    </location>
</feature>
<name>A0A183FI32_HELPZ</name>
<feature type="region of interest" description="Disordered" evidence="1">
    <location>
        <begin position="575"/>
        <end position="641"/>
    </location>
</feature>
<dbReference type="InterPro" id="IPR036691">
    <property type="entry name" value="Endo/exonu/phosph_ase_sf"/>
</dbReference>
<dbReference type="OrthoDB" id="5845191at2759"/>
<feature type="domain" description="Reverse transcriptase" evidence="2">
    <location>
        <begin position="1"/>
        <end position="270"/>
    </location>
</feature>
<evidence type="ECO:0000313" key="5">
    <source>
        <dbReference type="WBParaSite" id="HPBE_0000650101-mRNA-1"/>
    </source>
</evidence>
<dbReference type="InterPro" id="IPR005135">
    <property type="entry name" value="Endo/exonuclease/phosphatase"/>
</dbReference>
<sequence>MKIFERILDRRIREIFKLSDIHCGFVAGCGSIDAIHAARLLVEKHREKQKPVHIAFLACYIRRPPPGGEASRETEAGAYRLSRLGEAFDRVPRELIWYALRQHGVPEELIEWVRILYSCPRSGVHAAAETSKEFSISVGVHQGSALSPLLFVVVMDAITRDLHNPVPWTLLYADDVMLASEDKVNSSERLGRHPEVAHRTPARVLWSVPRAERPRLKKLVRLGTLNVGTLTGRSREVADLMKRRRIHVLCLQETRWKAAEAREIGEGVKLYYDGEDTKRNGTGCSEHDKDDFYLSLEEAIRSVPEGDYLSIAGDMNGHVGSGRRGVERVHGGKGNGLINPDGERILDLAIAHDLAVCSTFFAKRESQRVTYASEGRRTEVDNILVRRAALKTVRDVKVIPGEDVASQHRPLVADLSIPLPIRPKVRTEPRIRWWRLRGSERNELRRAVLEAGLPDPAGLLNEEFPRREAEEEQPTEAPIPPWTQEEVHKAIGKMKLGKAAGLTQKGDAFECSNYRGIKLISHTMKIYERLVDSRLREMVPIFQVQWGFMPEMSTTDAIFIARQVMEKYREKRKTVLPGIPGPGEGLRQASSGRNLECPSREGCPGTSDHGHKGHVRGLESGDTNSTRGDKEGGHHSGVNHLEEGPLRTIIYADDIALVADNQEELEEKVQLWQRALADNGLRLNVKKTKFISSE</sequence>
<gene>
    <name evidence="3" type="ORF">HPBE_LOCUS6502</name>
</gene>
<reference evidence="5" key="2">
    <citation type="submission" date="2019-09" db="UniProtKB">
        <authorList>
            <consortium name="WormBaseParasite"/>
        </authorList>
    </citation>
    <scope>IDENTIFICATION</scope>
</reference>
<dbReference type="GO" id="GO:0003824">
    <property type="term" value="F:catalytic activity"/>
    <property type="evidence" value="ECO:0007669"/>
    <property type="project" value="InterPro"/>
</dbReference>
<reference evidence="3 4" key="1">
    <citation type="submission" date="2018-11" db="EMBL/GenBank/DDBJ databases">
        <authorList>
            <consortium name="Pathogen Informatics"/>
        </authorList>
    </citation>
    <scope>NUCLEOTIDE SEQUENCE [LARGE SCALE GENOMIC DNA]</scope>
</reference>
<accession>A0A183FI32</accession>
<dbReference type="Gene3D" id="3.30.70.270">
    <property type="match status" value="1"/>
</dbReference>
<evidence type="ECO:0000259" key="2">
    <source>
        <dbReference type="PROSITE" id="PS50878"/>
    </source>
</evidence>
<evidence type="ECO:0000256" key="1">
    <source>
        <dbReference type="SAM" id="MobiDB-lite"/>
    </source>
</evidence>
<dbReference type="Pfam" id="PF00078">
    <property type="entry name" value="RVT_1"/>
    <property type="match status" value="2"/>
</dbReference>
<evidence type="ECO:0000313" key="3">
    <source>
        <dbReference type="EMBL" id="VDO68560.1"/>
    </source>
</evidence>
<dbReference type="InterPro" id="IPR043128">
    <property type="entry name" value="Rev_trsase/Diguanyl_cyclase"/>
</dbReference>
<dbReference type="AlphaFoldDB" id="A0A183FI32"/>
<dbReference type="PROSITE" id="PS50878">
    <property type="entry name" value="RT_POL"/>
    <property type="match status" value="1"/>
</dbReference>